<proteinExistence type="predicted"/>
<dbReference type="PANTHER" id="PTHR11328">
    <property type="entry name" value="MAJOR FACILITATOR SUPERFAMILY DOMAIN-CONTAINING PROTEIN"/>
    <property type="match status" value="1"/>
</dbReference>
<accession>X1EPN4</accession>
<evidence type="ECO:0000313" key="2">
    <source>
        <dbReference type="EMBL" id="GAH35371.1"/>
    </source>
</evidence>
<dbReference type="InterPro" id="IPR036259">
    <property type="entry name" value="MFS_trans_sf"/>
</dbReference>
<dbReference type="GO" id="GO:0015293">
    <property type="term" value="F:symporter activity"/>
    <property type="evidence" value="ECO:0007669"/>
    <property type="project" value="InterPro"/>
</dbReference>
<feature type="transmembrane region" description="Helical" evidence="1">
    <location>
        <begin position="33"/>
        <end position="53"/>
    </location>
</feature>
<keyword evidence="1" id="KW-1133">Transmembrane helix</keyword>
<dbReference type="InterPro" id="IPR039672">
    <property type="entry name" value="MFS_2"/>
</dbReference>
<keyword evidence="1" id="KW-0812">Transmembrane</keyword>
<gene>
    <name evidence="2" type="ORF">S03H2_10440</name>
</gene>
<feature type="transmembrane region" description="Helical" evidence="1">
    <location>
        <begin position="65"/>
        <end position="91"/>
    </location>
</feature>
<dbReference type="AlphaFoldDB" id="X1EPN4"/>
<comment type="caution">
    <text evidence="2">The sequence shown here is derived from an EMBL/GenBank/DDBJ whole genome shotgun (WGS) entry which is preliminary data.</text>
</comment>
<dbReference type="GO" id="GO:0005886">
    <property type="term" value="C:plasma membrane"/>
    <property type="evidence" value="ECO:0007669"/>
    <property type="project" value="TreeGrafter"/>
</dbReference>
<dbReference type="PANTHER" id="PTHR11328:SF24">
    <property type="entry name" value="MAJOR FACILITATOR SUPERFAMILY (MFS) PROFILE DOMAIN-CONTAINING PROTEIN"/>
    <property type="match status" value="1"/>
</dbReference>
<evidence type="ECO:0008006" key="3">
    <source>
        <dbReference type="Google" id="ProtNLM"/>
    </source>
</evidence>
<feature type="transmembrane region" description="Helical" evidence="1">
    <location>
        <begin position="194"/>
        <end position="219"/>
    </location>
</feature>
<dbReference type="GO" id="GO:0008643">
    <property type="term" value="P:carbohydrate transport"/>
    <property type="evidence" value="ECO:0007669"/>
    <property type="project" value="InterPro"/>
</dbReference>
<dbReference type="Pfam" id="PF13347">
    <property type="entry name" value="MFS_2"/>
    <property type="match status" value="1"/>
</dbReference>
<feature type="transmembrane region" description="Helical" evidence="1">
    <location>
        <begin position="111"/>
        <end position="133"/>
    </location>
</feature>
<feature type="non-terminal residue" evidence="2">
    <location>
        <position position="224"/>
    </location>
</feature>
<evidence type="ECO:0000256" key="1">
    <source>
        <dbReference type="SAM" id="Phobius"/>
    </source>
</evidence>
<feature type="transmembrane region" description="Helical" evidence="1">
    <location>
        <begin position="139"/>
        <end position="158"/>
    </location>
</feature>
<organism evidence="2">
    <name type="scientific">marine sediment metagenome</name>
    <dbReference type="NCBI Taxonomy" id="412755"/>
    <lineage>
        <taxon>unclassified sequences</taxon>
        <taxon>metagenomes</taxon>
        <taxon>ecological metagenomes</taxon>
    </lineage>
</organism>
<protein>
    <recommendedName>
        <fullName evidence="3">Major facilitator superfamily (MFS) profile domain-containing protein</fullName>
    </recommendedName>
</protein>
<name>X1EPN4_9ZZZZ</name>
<keyword evidence="1" id="KW-0472">Membrane</keyword>
<dbReference type="Gene3D" id="1.20.1250.20">
    <property type="entry name" value="MFS general substrate transporter like domains"/>
    <property type="match status" value="1"/>
</dbReference>
<dbReference type="SUPFAM" id="SSF103473">
    <property type="entry name" value="MFS general substrate transporter"/>
    <property type="match status" value="1"/>
</dbReference>
<dbReference type="EMBL" id="BARU01005369">
    <property type="protein sequence ID" value="GAH35371.1"/>
    <property type="molecule type" value="Genomic_DNA"/>
</dbReference>
<reference evidence="2" key="1">
    <citation type="journal article" date="2014" name="Front. Microbiol.">
        <title>High frequency of phylogenetically diverse reductive dehalogenase-homologous genes in deep subseafloor sedimentary metagenomes.</title>
        <authorList>
            <person name="Kawai M."/>
            <person name="Futagami T."/>
            <person name="Toyoda A."/>
            <person name="Takaki Y."/>
            <person name="Nishi S."/>
            <person name="Hori S."/>
            <person name="Arai W."/>
            <person name="Tsubouchi T."/>
            <person name="Morono Y."/>
            <person name="Uchiyama I."/>
            <person name="Ito T."/>
            <person name="Fujiyama A."/>
            <person name="Inagaki F."/>
            <person name="Takami H."/>
        </authorList>
    </citation>
    <scope>NUCLEOTIDE SEQUENCE</scope>
    <source>
        <strain evidence="2">Expedition CK06-06</strain>
    </source>
</reference>
<sequence>MLIFTVWDAINDPLLGYLTDRITKYTRKIGKRFIWIVIGIIPANFVLALVFMPPAGNAMTDPIPFFFWIIFTTCLFDSLTTLCMINVEGLFADKFRTDKARRRARAWGTPLGMLALPVANMVPPLILLAFGGIDLQSAYIPMIWLIIATVLPVSLLFLPGMRENKEIIERYYISKEKPEGFITALKSSLKQKSFLYFIILFFGFQIVTGSLTASIPYAADYILP</sequence>